<evidence type="ECO:0000256" key="1">
    <source>
        <dbReference type="SAM" id="MobiDB-lite"/>
    </source>
</evidence>
<feature type="domain" description="PH" evidence="2">
    <location>
        <begin position="1"/>
        <end position="37"/>
    </location>
</feature>
<proteinExistence type="predicted"/>
<dbReference type="PATRIC" id="fig|56193.3.peg.1792"/>
<evidence type="ECO:0000259" key="2">
    <source>
        <dbReference type="PROSITE" id="PS50003"/>
    </source>
</evidence>
<protein>
    <recommendedName>
        <fullName evidence="2">PH domain-containing protein</fullName>
    </recommendedName>
</protein>
<dbReference type="AlphaFoldDB" id="A0A0M3ASW4"/>
<evidence type="ECO:0000313" key="4">
    <source>
        <dbReference type="Proteomes" id="UP000033874"/>
    </source>
</evidence>
<accession>A0A0M3ASW4</accession>
<feature type="compositionally biased region" description="Basic residues" evidence="1">
    <location>
        <begin position="206"/>
        <end position="216"/>
    </location>
</feature>
<sequence length="216" mass="23012">MNLDARHNDRLGESYLLHAATGSASDDWVNAIILSLDKVGRQRGQSVITAHELNAGLAFMAAVAPSSEVEGALGAQMYAVHQIAMEMAAKCRHTDDRVALMEFGNMATKMMRTFTMQVEALAKSRRGGEQVVRHVHVYEGGQAIVADQFNHYGAGGYGKGFGQPYAPFAGHAPAGGPPMLGEDPAGNGVPIASDQGQEAVPDARRQKSRRSARKPA</sequence>
<gene>
    <name evidence="3" type="ORF">YP76_08655</name>
</gene>
<name>A0A0M3ASW4_9SPHN</name>
<reference evidence="3 4" key="1">
    <citation type="submission" date="2015-04" db="EMBL/GenBank/DDBJ databases">
        <title>Genome sequence of aromatic hydrocarbons-degrading Sphingobium chungbukense DJ77.</title>
        <authorList>
            <person name="Kim Y.-C."/>
            <person name="Chae J.-C."/>
        </authorList>
    </citation>
    <scope>NUCLEOTIDE SEQUENCE [LARGE SCALE GENOMIC DNA]</scope>
    <source>
        <strain evidence="3 4">DJ77</strain>
    </source>
</reference>
<dbReference type="Proteomes" id="UP000033874">
    <property type="component" value="Unassembled WGS sequence"/>
</dbReference>
<organism evidence="3 4">
    <name type="scientific">Sphingobium chungbukense</name>
    <dbReference type="NCBI Taxonomy" id="56193"/>
    <lineage>
        <taxon>Bacteria</taxon>
        <taxon>Pseudomonadati</taxon>
        <taxon>Pseudomonadota</taxon>
        <taxon>Alphaproteobacteria</taxon>
        <taxon>Sphingomonadales</taxon>
        <taxon>Sphingomonadaceae</taxon>
        <taxon>Sphingobium</taxon>
    </lineage>
</organism>
<feature type="region of interest" description="Disordered" evidence="1">
    <location>
        <begin position="173"/>
        <end position="216"/>
    </location>
</feature>
<dbReference type="InterPro" id="IPR001849">
    <property type="entry name" value="PH_domain"/>
</dbReference>
<evidence type="ECO:0000313" key="3">
    <source>
        <dbReference type="EMBL" id="KKW92945.1"/>
    </source>
</evidence>
<dbReference type="PROSITE" id="PS50003">
    <property type="entry name" value="PH_DOMAIN"/>
    <property type="match status" value="1"/>
</dbReference>
<keyword evidence="4" id="KW-1185">Reference proteome</keyword>
<comment type="caution">
    <text evidence="3">The sequence shown here is derived from an EMBL/GenBank/DDBJ whole genome shotgun (WGS) entry which is preliminary data.</text>
</comment>
<dbReference type="EMBL" id="LBIC01000003">
    <property type="protein sequence ID" value="KKW92945.1"/>
    <property type="molecule type" value="Genomic_DNA"/>
</dbReference>